<comment type="caution">
    <text evidence="2">The sequence shown here is derived from an EMBL/GenBank/DDBJ whole genome shotgun (WGS) entry which is preliminary data.</text>
</comment>
<evidence type="ECO:0000256" key="1">
    <source>
        <dbReference type="SAM" id="MobiDB-lite"/>
    </source>
</evidence>
<proteinExistence type="predicted"/>
<keyword evidence="3" id="KW-1185">Reference proteome</keyword>
<evidence type="ECO:0000313" key="3">
    <source>
        <dbReference type="Proteomes" id="UP000265618"/>
    </source>
</evidence>
<dbReference type="AlphaFoldDB" id="A0A9K3GKD5"/>
<protein>
    <submittedName>
        <fullName evidence="2">Uncharacterized protein</fullName>
    </submittedName>
</protein>
<evidence type="ECO:0000313" key="2">
    <source>
        <dbReference type="EMBL" id="GIQ85485.1"/>
    </source>
</evidence>
<feature type="non-terminal residue" evidence="2">
    <location>
        <position position="1"/>
    </location>
</feature>
<sequence>AFHTVLGQIALGRLPPNSSPSASRCETRERSQLETTVRDIVSSTGTTGAIFNAETEACEAAGNQMRDNFQSYQDADICHIANERERADDSMERATDQGP</sequence>
<reference evidence="2 3" key="1">
    <citation type="journal article" date="2018" name="PLoS ONE">
        <title>The draft genome of Kipferlia bialata reveals reductive genome evolution in fornicate parasites.</title>
        <authorList>
            <person name="Tanifuji G."/>
            <person name="Takabayashi S."/>
            <person name="Kume K."/>
            <person name="Takagi M."/>
            <person name="Nakayama T."/>
            <person name="Kamikawa R."/>
            <person name="Inagaki Y."/>
            <person name="Hashimoto T."/>
        </authorList>
    </citation>
    <scope>NUCLEOTIDE SEQUENCE [LARGE SCALE GENOMIC DNA]</scope>
    <source>
        <strain evidence="2">NY0173</strain>
    </source>
</reference>
<dbReference type="EMBL" id="BDIP01001966">
    <property type="protein sequence ID" value="GIQ85485.1"/>
    <property type="molecule type" value="Genomic_DNA"/>
</dbReference>
<feature type="region of interest" description="Disordered" evidence="1">
    <location>
        <begin position="11"/>
        <end position="35"/>
    </location>
</feature>
<dbReference type="Proteomes" id="UP000265618">
    <property type="component" value="Unassembled WGS sequence"/>
</dbReference>
<accession>A0A9K3GKD5</accession>
<organism evidence="2 3">
    <name type="scientific">Kipferlia bialata</name>
    <dbReference type="NCBI Taxonomy" id="797122"/>
    <lineage>
        <taxon>Eukaryota</taxon>
        <taxon>Metamonada</taxon>
        <taxon>Carpediemonas-like organisms</taxon>
        <taxon>Kipferlia</taxon>
    </lineage>
</organism>
<gene>
    <name evidence="2" type="ORF">KIPB_007157</name>
</gene>
<name>A0A9K3GKD5_9EUKA</name>